<dbReference type="InterPro" id="IPR023198">
    <property type="entry name" value="PGP-like_dom2"/>
</dbReference>
<dbReference type="Gene3D" id="3.40.50.1000">
    <property type="entry name" value="HAD superfamily/HAD-like"/>
    <property type="match status" value="1"/>
</dbReference>
<dbReference type="Gene3D" id="1.10.150.240">
    <property type="entry name" value="Putative phosphatase, domain 2"/>
    <property type="match status" value="1"/>
</dbReference>
<dbReference type="CDD" id="cd07505">
    <property type="entry name" value="HAD_BPGM-like"/>
    <property type="match status" value="1"/>
</dbReference>
<name>A0A1F7XZE7_9BACT</name>
<gene>
    <name evidence="1" type="ORF">A2714_01710</name>
</gene>
<dbReference type="Proteomes" id="UP000178419">
    <property type="component" value="Unassembled WGS sequence"/>
</dbReference>
<evidence type="ECO:0000313" key="2">
    <source>
        <dbReference type="Proteomes" id="UP000178419"/>
    </source>
</evidence>
<dbReference type="InterPro" id="IPR023214">
    <property type="entry name" value="HAD_sf"/>
</dbReference>
<dbReference type="SUPFAM" id="SSF56784">
    <property type="entry name" value="HAD-like"/>
    <property type="match status" value="1"/>
</dbReference>
<dbReference type="SFLD" id="SFLDG01135">
    <property type="entry name" value="C1.5.6:_HAD__Beta-PGM__Phospha"/>
    <property type="match status" value="1"/>
</dbReference>
<evidence type="ECO:0008006" key="3">
    <source>
        <dbReference type="Google" id="ProtNLM"/>
    </source>
</evidence>
<comment type="caution">
    <text evidence="1">The sequence shown here is derived from an EMBL/GenBank/DDBJ whole genome shotgun (WGS) entry which is preliminary data.</text>
</comment>
<proteinExistence type="predicted"/>
<evidence type="ECO:0000313" key="1">
    <source>
        <dbReference type="EMBL" id="OGM20413.1"/>
    </source>
</evidence>
<dbReference type="InterPro" id="IPR006439">
    <property type="entry name" value="HAD-SF_hydro_IA"/>
</dbReference>
<dbReference type="SFLD" id="SFLDS00003">
    <property type="entry name" value="Haloacid_Dehalogenase"/>
    <property type="match status" value="1"/>
</dbReference>
<dbReference type="AlphaFoldDB" id="A0A1F7XZE7"/>
<dbReference type="SFLD" id="SFLDG01129">
    <property type="entry name" value="C1.5:_HAD__Beta-PGM__Phosphata"/>
    <property type="match status" value="1"/>
</dbReference>
<dbReference type="InterPro" id="IPR036412">
    <property type="entry name" value="HAD-like_sf"/>
</dbReference>
<dbReference type="InterPro" id="IPR041492">
    <property type="entry name" value="HAD_2"/>
</dbReference>
<dbReference type="PANTHER" id="PTHR18901:SF38">
    <property type="entry name" value="PSEUDOURIDINE-5'-PHOSPHATASE"/>
    <property type="match status" value="1"/>
</dbReference>
<accession>A0A1F7XZE7</accession>
<dbReference type="EMBL" id="MGGE01000042">
    <property type="protein sequence ID" value="OGM20413.1"/>
    <property type="molecule type" value="Genomic_DNA"/>
</dbReference>
<dbReference type="PANTHER" id="PTHR18901">
    <property type="entry name" value="2-DEOXYGLUCOSE-6-PHOSPHATE PHOSPHATASE 2"/>
    <property type="match status" value="1"/>
</dbReference>
<dbReference type="NCBIfam" id="TIGR01509">
    <property type="entry name" value="HAD-SF-IA-v3"/>
    <property type="match status" value="1"/>
</dbReference>
<organism evidence="1 2">
    <name type="scientific">Candidatus Woesebacteria bacterium RIFCSPHIGHO2_01_FULL_38_9</name>
    <dbReference type="NCBI Taxonomy" id="1802492"/>
    <lineage>
        <taxon>Bacteria</taxon>
        <taxon>Candidatus Woeseibacteriota</taxon>
    </lineage>
</organism>
<protein>
    <recommendedName>
        <fullName evidence="3">HAD family hydrolase</fullName>
    </recommendedName>
</protein>
<dbReference type="Pfam" id="PF13419">
    <property type="entry name" value="HAD_2"/>
    <property type="match status" value="1"/>
</dbReference>
<sequence length="216" mass="23646">MILSAVIFDLDGTVLANEDEWGEAFGKVLKSLGVKGVESFPHIGGIGIEENWPMLIKKYNINTSKTPAELTVKTLNEYHKLIPRITLNKGFVQFASEVKASGILTALATSSTWNTVQKVFGHIEIENYFDSVTTGEEVSYKKPDPEIFLMASEKLGVDPGNCLVIEDSAAGIEAARKANMRVVAIVRDEKHAETLKKANLVVNNFPEITPDKIAAL</sequence>
<dbReference type="PROSITE" id="PS01228">
    <property type="entry name" value="COF_1"/>
    <property type="match status" value="1"/>
</dbReference>
<reference evidence="1 2" key="1">
    <citation type="journal article" date="2016" name="Nat. Commun.">
        <title>Thousands of microbial genomes shed light on interconnected biogeochemical processes in an aquifer system.</title>
        <authorList>
            <person name="Anantharaman K."/>
            <person name="Brown C.T."/>
            <person name="Hug L.A."/>
            <person name="Sharon I."/>
            <person name="Castelle C.J."/>
            <person name="Probst A.J."/>
            <person name="Thomas B.C."/>
            <person name="Singh A."/>
            <person name="Wilkins M.J."/>
            <person name="Karaoz U."/>
            <person name="Brodie E.L."/>
            <person name="Williams K.H."/>
            <person name="Hubbard S.S."/>
            <person name="Banfield J.F."/>
        </authorList>
    </citation>
    <scope>NUCLEOTIDE SEQUENCE [LARGE SCALE GENOMIC DNA]</scope>
</reference>